<dbReference type="EMBL" id="JAUIZM010000001">
    <property type="protein sequence ID" value="KAK1400407.1"/>
    <property type="molecule type" value="Genomic_DNA"/>
</dbReference>
<dbReference type="SUPFAM" id="SSF81383">
    <property type="entry name" value="F-box domain"/>
    <property type="match status" value="1"/>
</dbReference>
<dbReference type="AlphaFoldDB" id="A0AAD8J9H4"/>
<evidence type="ECO:0000313" key="6">
    <source>
        <dbReference type="Proteomes" id="UP001237642"/>
    </source>
</evidence>
<protein>
    <submittedName>
        <fullName evidence="4">F-box domain-containing protein</fullName>
    </submittedName>
</protein>
<evidence type="ECO:0000313" key="4">
    <source>
        <dbReference type="EMBL" id="KAK1400400.1"/>
    </source>
</evidence>
<keyword evidence="6" id="KW-1185">Reference proteome</keyword>
<dbReference type="EMBL" id="JAUIZM010000001">
    <property type="protein sequence ID" value="KAK1400400.1"/>
    <property type="molecule type" value="Genomic_DNA"/>
</dbReference>
<dbReference type="NCBIfam" id="TIGR01640">
    <property type="entry name" value="F_box_assoc_1"/>
    <property type="match status" value="1"/>
</dbReference>
<dbReference type="InterPro" id="IPR017451">
    <property type="entry name" value="F-box-assoc_interact_dom"/>
</dbReference>
<dbReference type="CDD" id="cd22157">
    <property type="entry name" value="F-box_AtFBW1-like"/>
    <property type="match status" value="1"/>
</dbReference>
<dbReference type="InterPro" id="IPR036047">
    <property type="entry name" value="F-box-like_dom_sf"/>
</dbReference>
<feature type="domain" description="F-box" evidence="1">
    <location>
        <begin position="7"/>
        <end position="45"/>
    </location>
</feature>
<dbReference type="PANTHER" id="PTHR31672:SF13">
    <property type="entry name" value="F-BOX PROTEIN CPR30-LIKE"/>
    <property type="match status" value="1"/>
</dbReference>
<dbReference type="PANTHER" id="PTHR31672">
    <property type="entry name" value="BNACNNG10540D PROTEIN"/>
    <property type="match status" value="1"/>
</dbReference>
<reference evidence="4" key="1">
    <citation type="submission" date="2023-02" db="EMBL/GenBank/DDBJ databases">
        <title>Genome of toxic invasive species Heracleum sosnowskyi carries increased number of genes despite the absence of recent whole-genome duplications.</title>
        <authorList>
            <person name="Schelkunov M."/>
            <person name="Shtratnikova V."/>
            <person name="Makarenko M."/>
            <person name="Klepikova A."/>
            <person name="Omelchenko D."/>
            <person name="Novikova G."/>
            <person name="Obukhova E."/>
            <person name="Bogdanov V."/>
            <person name="Penin A."/>
            <person name="Logacheva M."/>
        </authorList>
    </citation>
    <scope>NUCLEOTIDE SEQUENCE</scope>
    <source>
        <strain evidence="4">Hsosn_3</strain>
        <tissue evidence="4">Leaf</tissue>
    </source>
</reference>
<accession>A0AAD8J9H4</accession>
<feature type="domain" description="F-box associated beta-propeller type 3" evidence="2">
    <location>
        <begin position="70"/>
        <end position="285"/>
    </location>
</feature>
<gene>
    <name evidence="4" type="ORF">POM88_000005</name>
    <name evidence="5" type="ORF">POM88_000012</name>
    <name evidence="3" type="ORF">POM88_054946</name>
</gene>
<dbReference type="InterPro" id="IPR050796">
    <property type="entry name" value="SCF_F-box_component"/>
</dbReference>
<evidence type="ECO:0000313" key="3">
    <source>
        <dbReference type="EMBL" id="KAK1348666.1"/>
    </source>
</evidence>
<dbReference type="InterPro" id="IPR001810">
    <property type="entry name" value="F-box_dom"/>
</dbReference>
<name>A0AAD8J9H4_9APIA</name>
<dbReference type="InterPro" id="IPR013187">
    <property type="entry name" value="F-box-assoc_dom_typ3"/>
</dbReference>
<organism evidence="4 6">
    <name type="scientific">Heracleum sosnowskyi</name>
    <dbReference type="NCBI Taxonomy" id="360622"/>
    <lineage>
        <taxon>Eukaryota</taxon>
        <taxon>Viridiplantae</taxon>
        <taxon>Streptophyta</taxon>
        <taxon>Embryophyta</taxon>
        <taxon>Tracheophyta</taxon>
        <taxon>Spermatophyta</taxon>
        <taxon>Magnoliopsida</taxon>
        <taxon>eudicotyledons</taxon>
        <taxon>Gunneridae</taxon>
        <taxon>Pentapetalae</taxon>
        <taxon>asterids</taxon>
        <taxon>campanulids</taxon>
        <taxon>Apiales</taxon>
        <taxon>Apiaceae</taxon>
        <taxon>Apioideae</taxon>
        <taxon>apioid superclade</taxon>
        <taxon>Tordylieae</taxon>
        <taxon>Tordyliinae</taxon>
        <taxon>Heracleum</taxon>
    </lineage>
</organism>
<evidence type="ECO:0000313" key="5">
    <source>
        <dbReference type="EMBL" id="KAK1400407.1"/>
    </source>
</evidence>
<sequence>MRANPTLSEDLISEILIRVPVKSLICFQLVSKSWLSLIKDPAFLKSQLLHAVKPLTQTQTLILSCYMDRKPTKFLLLANSRQTGDDLLSPYSRDEFKSVPSASLVGSANGIVCVVVVDISKNKPRFYLWNPATRRSKVIPWHGVCDYRGVEDYGLGFGYDQIDQDFKVVRVIKFELPPFLCAEVYSENHKAWRKMPDPIDTPTSNRFDVCFNGFLVGIGEQGMMAFDLNKEVLNCAIKLPVVYDDDCDDAHIIEFNNSCAVITIFYDFNYSIVDERIGLWTLNDDACLRCGGGVEASWTPIFSIHTDLPPCLDKITPGSTTAGYISNGDRVLLIMNNKCWISYNVDKNEAEIVPLSGDMADRYASHVYKYTESLISLAGFNQVNWNVSKDDN</sequence>
<dbReference type="Pfam" id="PF08268">
    <property type="entry name" value="FBA_3"/>
    <property type="match status" value="1"/>
</dbReference>
<dbReference type="Gene3D" id="1.20.1280.50">
    <property type="match status" value="1"/>
</dbReference>
<proteinExistence type="predicted"/>
<dbReference type="EMBL" id="JAUIZM010000120">
    <property type="protein sequence ID" value="KAK1348666.1"/>
    <property type="molecule type" value="Genomic_DNA"/>
</dbReference>
<evidence type="ECO:0000259" key="1">
    <source>
        <dbReference type="Pfam" id="PF00646"/>
    </source>
</evidence>
<comment type="caution">
    <text evidence="4">The sequence shown here is derived from an EMBL/GenBank/DDBJ whole genome shotgun (WGS) entry which is preliminary data.</text>
</comment>
<dbReference type="Pfam" id="PF00646">
    <property type="entry name" value="F-box"/>
    <property type="match status" value="1"/>
</dbReference>
<evidence type="ECO:0000259" key="2">
    <source>
        <dbReference type="Pfam" id="PF08268"/>
    </source>
</evidence>
<dbReference type="Proteomes" id="UP001237642">
    <property type="component" value="Unassembled WGS sequence"/>
</dbReference>
<reference evidence="4" key="2">
    <citation type="submission" date="2023-05" db="EMBL/GenBank/DDBJ databases">
        <authorList>
            <person name="Schelkunov M.I."/>
        </authorList>
    </citation>
    <scope>NUCLEOTIDE SEQUENCE</scope>
    <source>
        <strain evidence="4">Hsosn_3</strain>
        <tissue evidence="4">Leaf</tissue>
    </source>
</reference>